<evidence type="ECO:0000313" key="2">
    <source>
        <dbReference type="Proteomes" id="UP000319499"/>
    </source>
</evidence>
<dbReference type="Proteomes" id="UP000319499">
    <property type="component" value="Unassembled WGS sequence"/>
</dbReference>
<gene>
    <name evidence="1" type="ORF">ETU09_00465</name>
</gene>
<dbReference type="AlphaFoldDB" id="A0A563DJU9"/>
<dbReference type="EMBL" id="SELH01000011">
    <property type="protein sequence ID" value="TWP30506.1"/>
    <property type="molecule type" value="Genomic_DNA"/>
</dbReference>
<evidence type="ECO:0000313" key="1">
    <source>
        <dbReference type="EMBL" id="TWP30506.1"/>
    </source>
</evidence>
<dbReference type="OrthoDB" id="1151181at2"/>
<organism evidence="1 2">
    <name type="scientific">Apibacter muscae</name>
    <dbReference type="NCBI Taxonomy" id="2509004"/>
    <lineage>
        <taxon>Bacteria</taxon>
        <taxon>Pseudomonadati</taxon>
        <taxon>Bacteroidota</taxon>
        <taxon>Flavobacteriia</taxon>
        <taxon>Flavobacteriales</taxon>
        <taxon>Weeksellaceae</taxon>
        <taxon>Apibacter</taxon>
    </lineage>
</organism>
<proteinExistence type="predicted"/>
<comment type="caution">
    <text evidence="1">The sequence shown here is derived from an EMBL/GenBank/DDBJ whole genome shotgun (WGS) entry which is preliminary data.</text>
</comment>
<accession>A0A563DJU9</accession>
<dbReference type="RefSeq" id="WP_146261290.1">
    <property type="nucleotide sequence ID" value="NZ_SELG01000027.1"/>
</dbReference>
<reference evidence="1 2" key="1">
    <citation type="submission" date="2019-02" db="EMBL/GenBank/DDBJ databases">
        <title>Apibacter muscae sp. nov.: a novel member of the house fly microbiota.</title>
        <authorList>
            <person name="Park R."/>
        </authorList>
    </citation>
    <scope>NUCLEOTIDE SEQUENCE [LARGE SCALE GENOMIC DNA]</scope>
    <source>
        <strain evidence="1 2">AL1</strain>
    </source>
</reference>
<name>A0A563DJU9_9FLAO</name>
<keyword evidence="2" id="KW-1185">Reference proteome</keyword>
<protein>
    <submittedName>
        <fullName evidence="1">Uncharacterized protein</fullName>
    </submittedName>
</protein>
<sequence length="177" mass="19626">MKIENRQNPKAELRSLLKIQAGALVPIQTYWAITQEVDWENKTMTAIGVSNELPFYKVLLGLGSLQVKPKVGSPVLLGVIENQTPLTFLLDSEQVEEVVYTSGSSQWVINPEGFQLSSQGENLYQILGDYIEQFGKLADEINKIKVAIGTSPNTPVIAKIKQEVTGTIKQRLNTLLK</sequence>